<accession>A0A2P5XXE8</accession>
<evidence type="ECO:0000313" key="2">
    <source>
        <dbReference type="Proteomes" id="UP000239757"/>
    </source>
</evidence>
<organism evidence="1 2">
    <name type="scientific">Gossypium barbadense</name>
    <name type="common">Sea Island cotton</name>
    <name type="synonym">Hibiscus barbadensis</name>
    <dbReference type="NCBI Taxonomy" id="3634"/>
    <lineage>
        <taxon>Eukaryota</taxon>
        <taxon>Viridiplantae</taxon>
        <taxon>Streptophyta</taxon>
        <taxon>Embryophyta</taxon>
        <taxon>Tracheophyta</taxon>
        <taxon>Spermatophyta</taxon>
        <taxon>Magnoliopsida</taxon>
        <taxon>eudicotyledons</taxon>
        <taxon>Gunneridae</taxon>
        <taxon>Pentapetalae</taxon>
        <taxon>rosids</taxon>
        <taxon>malvids</taxon>
        <taxon>Malvales</taxon>
        <taxon>Malvaceae</taxon>
        <taxon>Malvoideae</taxon>
        <taxon>Gossypium</taxon>
    </lineage>
</organism>
<sequence length="205" mass="22317">MAAYSSKLTDCLTAEDSSPLGLSFYCLNRRDIVVLSEKYQIMEVRAMLPCYSFLLPPVEKHSGFNNGLPGFTFVFGFNFGIGYMSSCSGLGLTGVGIRVMWDRGWLVVVFCFGGEIGVDHAVGVTDGRGRWWGTRDLYACGKVEAIKRGVFRGLRTLEEGCLVCGGAYSAGVCCRARAVDLEQRVVLFLFLFSPGASKGGVVRTQ</sequence>
<reference evidence="1 2" key="1">
    <citation type="submission" date="2015-01" db="EMBL/GenBank/DDBJ databases">
        <title>Genome of allotetraploid Gossypium barbadense reveals genomic plasticity and fiber elongation in cotton evolution.</title>
        <authorList>
            <person name="Chen X."/>
            <person name="Liu X."/>
            <person name="Zhao B."/>
            <person name="Zheng H."/>
            <person name="Hu Y."/>
            <person name="Lu G."/>
            <person name="Yang C."/>
            <person name="Chen J."/>
            <person name="Shan C."/>
            <person name="Zhang L."/>
            <person name="Zhou Y."/>
            <person name="Wang L."/>
            <person name="Guo W."/>
            <person name="Bai Y."/>
            <person name="Ruan J."/>
            <person name="Shangguan X."/>
            <person name="Mao Y."/>
            <person name="Jiang J."/>
            <person name="Zhu Y."/>
            <person name="Lei J."/>
            <person name="Kang H."/>
            <person name="Chen S."/>
            <person name="He X."/>
            <person name="Wang R."/>
            <person name="Wang Y."/>
            <person name="Chen J."/>
            <person name="Wang L."/>
            <person name="Yu S."/>
            <person name="Wang B."/>
            <person name="Wei J."/>
            <person name="Song S."/>
            <person name="Lu X."/>
            <person name="Gao Z."/>
            <person name="Gu W."/>
            <person name="Deng X."/>
            <person name="Ma D."/>
            <person name="Wang S."/>
            <person name="Liang W."/>
            <person name="Fang L."/>
            <person name="Cai C."/>
            <person name="Zhu X."/>
            <person name="Zhou B."/>
            <person name="Zhang Y."/>
            <person name="Chen Z."/>
            <person name="Xu S."/>
            <person name="Zhu R."/>
            <person name="Wang S."/>
            <person name="Zhang T."/>
            <person name="Zhao G."/>
        </authorList>
    </citation>
    <scope>NUCLEOTIDE SEQUENCE [LARGE SCALE GENOMIC DNA]</scope>
    <source>
        <strain evidence="2">cv. Xinhai21</strain>
        <tissue evidence="1">Leaf</tissue>
    </source>
</reference>
<evidence type="ECO:0000313" key="1">
    <source>
        <dbReference type="EMBL" id="PPS07966.1"/>
    </source>
</evidence>
<name>A0A2P5XXE8_GOSBA</name>
<dbReference type="Proteomes" id="UP000239757">
    <property type="component" value="Unassembled WGS sequence"/>
</dbReference>
<dbReference type="AlphaFoldDB" id="A0A2P5XXE8"/>
<dbReference type="EMBL" id="KZ664082">
    <property type="protein sequence ID" value="PPS07966.1"/>
    <property type="molecule type" value="Genomic_DNA"/>
</dbReference>
<protein>
    <submittedName>
        <fullName evidence="1">Uncharacterized protein</fullName>
    </submittedName>
</protein>
<proteinExistence type="predicted"/>
<gene>
    <name evidence="1" type="ORF">GOBAR_AA12678</name>
</gene>